<evidence type="ECO:0000256" key="1">
    <source>
        <dbReference type="SAM" id="Phobius"/>
    </source>
</evidence>
<feature type="transmembrane region" description="Helical" evidence="1">
    <location>
        <begin position="181"/>
        <end position="203"/>
    </location>
</feature>
<keyword evidence="1" id="KW-0812">Transmembrane</keyword>
<gene>
    <name evidence="2" type="ORF">CC84DRAFT_1223533</name>
</gene>
<dbReference type="AlphaFoldDB" id="A0A177BVU5"/>
<protein>
    <submittedName>
        <fullName evidence="2">Uncharacterized protein</fullName>
    </submittedName>
</protein>
<feature type="transmembrane region" description="Helical" evidence="1">
    <location>
        <begin position="146"/>
        <end position="169"/>
    </location>
</feature>
<accession>A0A177BVU5</accession>
<dbReference type="GeneID" id="28766987"/>
<name>A0A177BVU5_9PLEO</name>
<evidence type="ECO:0000313" key="3">
    <source>
        <dbReference type="Proteomes" id="UP000077069"/>
    </source>
</evidence>
<feature type="transmembrane region" description="Helical" evidence="1">
    <location>
        <begin position="343"/>
        <end position="360"/>
    </location>
</feature>
<proteinExistence type="predicted"/>
<dbReference type="RefSeq" id="XP_018029154.1">
    <property type="nucleotide sequence ID" value="XM_018183501.1"/>
</dbReference>
<feature type="transmembrane region" description="Helical" evidence="1">
    <location>
        <begin position="380"/>
        <end position="399"/>
    </location>
</feature>
<organism evidence="2 3">
    <name type="scientific">Paraphaeosphaeria sporulosa</name>
    <dbReference type="NCBI Taxonomy" id="1460663"/>
    <lineage>
        <taxon>Eukaryota</taxon>
        <taxon>Fungi</taxon>
        <taxon>Dikarya</taxon>
        <taxon>Ascomycota</taxon>
        <taxon>Pezizomycotina</taxon>
        <taxon>Dothideomycetes</taxon>
        <taxon>Pleosporomycetidae</taxon>
        <taxon>Pleosporales</taxon>
        <taxon>Massarineae</taxon>
        <taxon>Didymosphaeriaceae</taxon>
        <taxon>Paraphaeosphaeria</taxon>
    </lineage>
</organism>
<reference evidence="2 3" key="1">
    <citation type="submission" date="2016-05" db="EMBL/GenBank/DDBJ databases">
        <title>Comparative analysis of secretome profiles of manganese(II)-oxidizing ascomycete fungi.</title>
        <authorList>
            <consortium name="DOE Joint Genome Institute"/>
            <person name="Zeiner C.A."/>
            <person name="Purvine S.O."/>
            <person name="Zink E.M."/>
            <person name="Wu S."/>
            <person name="Pasa-Tolic L."/>
            <person name="Chaput D.L."/>
            <person name="Haridas S."/>
            <person name="Grigoriev I.V."/>
            <person name="Santelli C.M."/>
            <person name="Hansel C.M."/>
        </authorList>
    </citation>
    <scope>NUCLEOTIDE SEQUENCE [LARGE SCALE GENOMIC DNA]</scope>
    <source>
        <strain evidence="2 3">AP3s5-JAC2a</strain>
    </source>
</reference>
<feature type="transmembrane region" description="Helical" evidence="1">
    <location>
        <begin position="117"/>
        <end position="134"/>
    </location>
</feature>
<dbReference type="Proteomes" id="UP000077069">
    <property type="component" value="Unassembled WGS sequence"/>
</dbReference>
<keyword evidence="1" id="KW-1133">Transmembrane helix</keyword>
<sequence length="468" mass="53302">MPQTFHGCAERVGQEQAPLFSTENYQAQFARTYSVSEHHSSLPYDWNLWYYESRVLSAFDMDRFLKIRKNATLCEEGFLGNADLYGLGIRLGLYLQWMSSFLANNFLSSTRQEIQRVYLVFSLAICLATLIASTRKSCVFSVEIEILYWMYWGGYVCVFGSAPCSIRLGTVSRWVMTDWTGAILFTTHWIMTYHGIWFITWGYDQAFSRMPCGTYHFFLIPVLDPSVGFWVLRDLLTLTAAPWFPHLLTAFPLVALLLLPEAKHSMQGSAAYQLFLSKLGAPEHQRANSTISEPEPSIWRIIRSLIKRALGALRRFCALPTERRGGIRLVTPVDLKHRRLLRIRWATTGVLACILSVIAIELSLRWNRVLGVYSITSTGQYIPLIIGIASFISVCWDIIRQESERRRRLACHRAVGEMGEEYELRSLSNGISHAFAQPDEEFLMSGALPVSQDEAEADIADAGFLQQN</sequence>
<evidence type="ECO:0000313" key="2">
    <source>
        <dbReference type="EMBL" id="OAF98788.1"/>
    </source>
</evidence>
<keyword evidence="3" id="KW-1185">Reference proteome</keyword>
<keyword evidence="1" id="KW-0472">Membrane</keyword>
<dbReference type="OrthoDB" id="3945378at2759"/>
<dbReference type="InParanoid" id="A0A177BVU5"/>
<feature type="transmembrane region" description="Helical" evidence="1">
    <location>
        <begin position="238"/>
        <end position="259"/>
    </location>
</feature>
<dbReference type="EMBL" id="KV441564">
    <property type="protein sequence ID" value="OAF98788.1"/>
    <property type="molecule type" value="Genomic_DNA"/>
</dbReference>